<keyword evidence="5" id="KW-1185">Reference proteome</keyword>
<gene>
    <name evidence="4" type="ORF">O9K51_04874</name>
</gene>
<dbReference type="InterPro" id="IPR012132">
    <property type="entry name" value="GMC_OxRdtase"/>
</dbReference>
<reference evidence="4" key="1">
    <citation type="submission" date="2023-01" db="EMBL/GenBank/DDBJ databases">
        <title>The growth and conidiation of Purpureocillium lavendulum are regulated by nitrogen source and histone H3K14 acetylation.</title>
        <authorList>
            <person name="Tang P."/>
            <person name="Han J."/>
            <person name="Zhang C."/>
            <person name="Tang P."/>
            <person name="Qi F."/>
            <person name="Zhang K."/>
            <person name="Liang L."/>
        </authorList>
    </citation>
    <scope>NUCLEOTIDE SEQUENCE</scope>
    <source>
        <strain evidence="4">YMF1.00683</strain>
    </source>
</reference>
<feature type="domain" description="Glucose-methanol-choline oxidoreductase N-terminal" evidence="3">
    <location>
        <begin position="243"/>
        <end position="257"/>
    </location>
</feature>
<evidence type="ECO:0000313" key="4">
    <source>
        <dbReference type="EMBL" id="KAJ6443695.1"/>
    </source>
</evidence>
<dbReference type="GO" id="GO:0016614">
    <property type="term" value="F:oxidoreductase activity, acting on CH-OH group of donors"/>
    <property type="evidence" value="ECO:0007669"/>
    <property type="project" value="InterPro"/>
</dbReference>
<feature type="binding site" evidence="2">
    <location>
        <position position="203"/>
    </location>
    <ligand>
        <name>FAD</name>
        <dbReference type="ChEBI" id="CHEBI:57692"/>
    </ligand>
</feature>
<dbReference type="Proteomes" id="UP001163105">
    <property type="component" value="Unassembled WGS sequence"/>
</dbReference>
<dbReference type="InterPro" id="IPR007867">
    <property type="entry name" value="GMC_OxRtase_C"/>
</dbReference>
<dbReference type="Gene3D" id="3.30.560.10">
    <property type="entry name" value="Glucose Oxidase, domain 3"/>
    <property type="match status" value="2"/>
</dbReference>
<dbReference type="PANTHER" id="PTHR11552">
    <property type="entry name" value="GLUCOSE-METHANOL-CHOLINE GMC OXIDOREDUCTASE"/>
    <property type="match status" value="1"/>
</dbReference>
<dbReference type="GO" id="GO:0050660">
    <property type="term" value="F:flavin adenine dinucleotide binding"/>
    <property type="evidence" value="ECO:0007669"/>
    <property type="project" value="InterPro"/>
</dbReference>
<dbReference type="InterPro" id="IPR036188">
    <property type="entry name" value="FAD/NAD-bd_sf"/>
</dbReference>
<keyword evidence="2" id="KW-0285">Flavoprotein</keyword>
<comment type="similarity">
    <text evidence="1">Belongs to the GMC oxidoreductase family.</text>
</comment>
<dbReference type="AlphaFoldDB" id="A0AB34FWH4"/>
<sequence>MESSSQELVDFVVVGGGTAGSVIAARLSENPDAQVCVIEAGLSRAGDPNVDMPTGVGKMLGNPDYDWNYHSVPQGLGIKGWSFNDLLPYFKRHEMLEANQPNITERDISERPLDVGLHGLGGPIHTSMATWSVPFETPLLAALDDTSGIPRPVDPYNGSHLGFYRSLLAIDRTARPVRSYAATGYLPVSSLRPNLRVLTSALVTRIILEPDSDGILTARGVEINHQGSIRRILATKEVILCAGSLKSPQILELSGIGDQSVLQNVNIPCLQPNSHVGSNLQEKTMAAVVYELGPDEMSLDSLFRDVNFAKEHLNLYMNSHTGALSGSNDLMGFVPFASLANSVGIDEAVGTAVSTTPSPGQNPGFQQKQQRLIAARLRDRNSASIQLLASPANFNIAEGHANCAKLISGPPPGTDRSCYGLIVSNMYPLSRGTVHIRSSDPEDEPAIDPGFLTHPSDAHILATGLAFADRVFQSKHLEGKVGRRVDPPPEVNLQDDDSARRFVRERIVSYHHALGTCALGQVVDDRLRVKGIRGLRVCDASVLPMQVSAAILATVYAVAEKAAEMIASDNA</sequence>
<dbReference type="Gene3D" id="3.50.50.60">
    <property type="entry name" value="FAD/NAD(P)-binding domain"/>
    <property type="match status" value="2"/>
</dbReference>
<evidence type="ECO:0000256" key="1">
    <source>
        <dbReference type="ARBA" id="ARBA00010790"/>
    </source>
</evidence>
<dbReference type="Pfam" id="PF00732">
    <property type="entry name" value="GMC_oxred_N"/>
    <property type="match status" value="1"/>
</dbReference>
<dbReference type="InterPro" id="IPR000172">
    <property type="entry name" value="GMC_OxRdtase_N"/>
</dbReference>
<dbReference type="EMBL" id="JAQHRD010000003">
    <property type="protein sequence ID" value="KAJ6443695.1"/>
    <property type="molecule type" value="Genomic_DNA"/>
</dbReference>
<evidence type="ECO:0000256" key="2">
    <source>
        <dbReference type="PIRSR" id="PIRSR000137-2"/>
    </source>
</evidence>
<dbReference type="SUPFAM" id="SSF54373">
    <property type="entry name" value="FAD-linked reductases, C-terminal domain"/>
    <property type="match status" value="1"/>
</dbReference>
<name>A0AB34FWH4_9HYPO</name>
<accession>A0AB34FWH4</accession>
<feature type="binding site" evidence="2">
    <location>
        <position position="510"/>
    </location>
    <ligand>
        <name>substrate</name>
    </ligand>
</feature>
<dbReference type="Pfam" id="PF05199">
    <property type="entry name" value="GMC_oxred_C"/>
    <property type="match status" value="1"/>
</dbReference>
<dbReference type="PIRSF" id="PIRSF000137">
    <property type="entry name" value="Alcohol_oxidase"/>
    <property type="match status" value="1"/>
</dbReference>
<keyword evidence="2" id="KW-0274">FAD</keyword>
<dbReference type="PROSITE" id="PS00624">
    <property type="entry name" value="GMC_OXRED_2"/>
    <property type="match status" value="1"/>
</dbReference>
<evidence type="ECO:0000259" key="3">
    <source>
        <dbReference type="PROSITE" id="PS00624"/>
    </source>
</evidence>
<protein>
    <submittedName>
        <fullName evidence="4">Oxygen-dependent choline dehydrogenase</fullName>
    </submittedName>
</protein>
<evidence type="ECO:0000313" key="5">
    <source>
        <dbReference type="Proteomes" id="UP001163105"/>
    </source>
</evidence>
<dbReference type="PANTHER" id="PTHR11552:SF210">
    <property type="entry name" value="GLUCOSE-METHANOL-CHOLINE OXIDOREDUCTASE N-TERMINAL DOMAIN-CONTAINING PROTEIN-RELATED"/>
    <property type="match status" value="1"/>
</dbReference>
<proteinExistence type="inferred from homology"/>
<dbReference type="SUPFAM" id="SSF51905">
    <property type="entry name" value="FAD/NAD(P)-binding domain"/>
    <property type="match status" value="1"/>
</dbReference>
<comment type="cofactor">
    <cofactor evidence="2">
        <name>FAD</name>
        <dbReference type="ChEBI" id="CHEBI:57692"/>
    </cofactor>
</comment>
<comment type="caution">
    <text evidence="4">The sequence shown here is derived from an EMBL/GenBank/DDBJ whole genome shotgun (WGS) entry which is preliminary data.</text>
</comment>
<organism evidence="4 5">
    <name type="scientific">Purpureocillium lavendulum</name>
    <dbReference type="NCBI Taxonomy" id="1247861"/>
    <lineage>
        <taxon>Eukaryota</taxon>
        <taxon>Fungi</taxon>
        <taxon>Dikarya</taxon>
        <taxon>Ascomycota</taxon>
        <taxon>Pezizomycotina</taxon>
        <taxon>Sordariomycetes</taxon>
        <taxon>Hypocreomycetidae</taxon>
        <taxon>Hypocreales</taxon>
        <taxon>Ophiocordycipitaceae</taxon>
        <taxon>Purpureocillium</taxon>
    </lineage>
</organism>